<dbReference type="PANTHER" id="PTHR41695">
    <property type="entry name" value="1,4-ALPHA-GLUCAN BRANCHING ENZYME RV3031-RELATED"/>
    <property type="match status" value="1"/>
</dbReference>
<feature type="binding site" evidence="4">
    <location>
        <position position="258"/>
    </location>
    <ligand>
        <name>substrate</name>
    </ligand>
</feature>
<dbReference type="GO" id="GO:0030979">
    <property type="term" value="P:alpha-glucan biosynthetic process"/>
    <property type="evidence" value="ECO:0007669"/>
    <property type="project" value="InterPro"/>
</dbReference>
<dbReference type="InterPro" id="IPR004300">
    <property type="entry name" value="Glyco_hydro_57_N"/>
</dbReference>
<feature type="binding site" evidence="4">
    <location>
        <position position="421"/>
    </location>
    <ligand>
        <name>substrate</name>
    </ligand>
</feature>
<dbReference type="Gene3D" id="3.20.110.10">
    <property type="entry name" value="Glycoside hydrolase 38, N terminal domain"/>
    <property type="match status" value="1"/>
</dbReference>
<dbReference type="AlphaFoldDB" id="A0A1R4H2Q8"/>
<dbReference type="InterPro" id="IPR015293">
    <property type="entry name" value="BE_C"/>
</dbReference>
<keyword evidence="9" id="KW-1185">Reference proteome</keyword>
<feature type="active site" description="Nucleophile" evidence="3">
    <location>
        <position position="206"/>
    </location>
</feature>
<name>A0A1R4H2Q8_9GAMM</name>
<feature type="binding site" evidence="4">
    <location>
        <position position="483"/>
    </location>
    <ligand>
        <name>substrate</name>
    </ligand>
</feature>
<gene>
    <name evidence="8" type="ORF">CRENPOLYSF2_1680011</name>
</gene>
<dbReference type="CDD" id="cd10792">
    <property type="entry name" value="GH57N_AmyC_like"/>
    <property type="match status" value="1"/>
</dbReference>
<proteinExistence type="inferred from homology"/>
<evidence type="ECO:0000313" key="9">
    <source>
        <dbReference type="Proteomes" id="UP000195442"/>
    </source>
</evidence>
<dbReference type="RefSeq" id="WP_256969468.1">
    <property type="nucleotide sequence ID" value="NZ_FUKJ01000077.1"/>
</dbReference>
<protein>
    <recommendedName>
        <fullName evidence="10">1,4-alpha-glucan branching enzyme</fullName>
    </recommendedName>
</protein>
<evidence type="ECO:0000256" key="2">
    <source>
        <dbReference type="ARBA" id="ARBA00023277"/>
    </source>
</evidence>
<evidence type="ECO:0000256" key="4">
    <source>
        <dbReference type="PIRSR" id="PIRSR640042-2"/>
    </source>
</evidence>
<dbReference type="SUPFAM" id="SSF88713">
    <property type="entry name" value="Glycoside hydrolase/deacetylase"/>
    <property type="match status" value="1"/>
</dbReference>
<dbReference type="InterPro" id="IPR011330">
    <property type="entry name" value="Glyco_hydro/deAcase_b/a-brl"/>
</dbReference>
<evidence type="ECO:0000256" key="5">
    <source>
        <dbReference type="RuleBase" id="RU361196"/>
    </source>
</evidence>
<dbReference type="Proteomes" id="UP000195442">
    <property type="component" value="Unassembled WGS sequence"/>
</dbReference>
<sequence>MMKKIVDSGHTSCAKPCLPGFVSIILHAHLPYVRHPEHDSFFEENWLFEAITECYLPLIGVLDRLQKDNVDFSLTLSLSPPLICMLRDELLQTRYLNYLHQRLELAELEITRTRHQRGYQKLARLYRRFFRYCLDTYQNQYAGDLLAAFKKHQASGHLELITTAATHGFLPLLNVNKTAVRNQIKVGIDTFKATMGFAPAGFWLPECAYYPGLETVLAEFGIKYFFVDTHGIMDADQTPKNGVYAPVDCGNGVVAFGRDPQSSQQVWSAQEGYPGDVNYREYYSDIGFELDLDVVAPYILDEKTRINTGIKYHRITGKDQTKAVYDPRKALAKAHQHAQDFIDKRQRQINALSATMDRMPIVIAPYDAELFGHWWWEGPCWLENVLRMAGQVDNNIQLITCSDYLNQVTSHQVAQPSASTWGDQGYYSYWINESNDWIYPLLHKAQAEMEKLVCDLAGLVVTPLQERALNQAARSILLAQASDWPFIMKSGTTVDYAKKRIMDHLARFNYLHDGLRKNRLNERYVSALEIMDNIFPEIDFRDYCASGSRVQATSGQY</sequence>
<dbReference type="GO" id="GO:0005576">
    <property type="term" value="C:extracellular region"/>
    <property type="evidence" value="ECO:0007669"/>
    <property type="project" value="TreeGrafter"/>
</dbReference>
<dbReference type="Gene3D" id="1.20.1430.10">
    <property type="entry name" value="Families 57/38 glycoside transferase, middle domain"/>
    <property type="match status" value="1"/>
</dbReference>
<dbReference type="EMBL" id="FUKJ01000077">
    <property type="protein sequence ID" value="SJM90475.1"/>
    <property type="molecule type" value="Genomic_DNA"/>
</dbReference>
<keyword evidence="2 5" id="KW-0119">Carbohydrate metabolism</keyword>
<dbReference type="InterPro" id="IPR028995">
    <property type="entry name" value="Glyco_hydro_57/38_cen_sf"/>
</dbReference>
<evidence type="ECO:0000256" key="1">
    <source>
        <dbReference type="ARBA" id="ARBA00006821"/>
    </source>
</evidence>
<feature type="domain" description="Glycoside hydrolase family 57 N-terminal" evidence="6">
    <location>
        <begin position="24"/>
        <end position="412"/>
    </location>
</feature>
<dbReference type="Pfam" id="PF09210">
    <property type="entry name" value="BE_C"/>
    <property type="match status" value="1"/>
</dbReference>
<evidence type="ECO:0000256" key="3">
    <source>
        <dbReference type="PIRSR" id="PIRSR640042-1"/>
    </source>
</evidence>
<dbReference type="InterPro" id="IPR040042">
    <property type="entry name" value="Branching_enz_MT3115-like"/>
</dbReference>
<dbReference type="PANTHER" id="PTHR41695:SF1">
    <property type="entry name" value="1,4-ALPHA-GLUCAN BRANCHING ENZYME TK1436"/>
    <property type="match status" value="1"/>
</dbReference>
<evidence type="ECO:0000259" key="7">
    <source>
        <dbReference type="Pfam" id="PF09210"/>
    </source>
</evidence>
<accession>A0A1R4H2Q8</accession>
<dbReference type="SUPFAM" id="SSF88688">
    <property type="entry name" value="Families 57/38 glycoside transferase middle domain"/>
    <property type="match status" value="1"/>
</dbReference>
<dbReference type="GO" id="GO:0003844">
    <property type="term" value="F:1,4-alpha-glucan branching enzyme activity"/>
    <property type="evidence" value="ECO:0007669"/>
    <property type="project" value="InterPro"/>
</dbReference>
<organism evidence="8 9">
    <name type="scientific">Crenothrix polyspora</name>
    <dbReference type="NCBI Taxonomy" id="360316"/>
    <lineage>
        <taxon>Bacteria</taxon>
        <taxon>Pseudomonadati</taxon>
        <taxon>Pseudomonadota</taxon>
        <taxon>Gammaproteobacteria</taxon>
        <taxon>Methylococcales</taxon>
        <taxon>Crenotrichaceae</taxon>
        <taxon>Crenothrix</taxon>
    </lineage>
</organism>
<dbReference type="Pfam" id="PF03065">
    <property type="entry name" value="Glyco_hydro_57"/>
    <property type="match status" value="1"/>
</dbReference>
<dbReference type="InterPro" id="IPR027291">
    <property type="entry name" value="Glyco_hydro_38_N_sf"/>
</dbReference>
<evidence type="ECO:0000313" key="8">
    <source>
        <dbReference type="EMBL" id="SJM90475.1"/>
    </source>
</evidence>
<evidence type="ECO:0000259" key="6">
    <source>
        <dbReference type="Pfam" id="PF03065"/>
    </source>
</evidence>
<feature type="domain" description="1,4-alpha-glucan branching enzyme C-terminal" evidence="7">
    <location>
        <begin position="442"/>
        <end position="543"/>
    </location>
</feature>
<reference evidence="9" key="1">
    <citation type="submission" date="2017-02" db="EMBL/GenBank/DDBJ databases">
        <authorList>
            <person name="Daims H."/>
        </authorList>
    </citation>
    <scope>NUCLEOTIDE SEQUENCE [LARGE SCALE GENOMIC DNA]</scope>
</reference>
<comment type="similarity">
    <text evidence="1 5">Belongs to the glycosyl hydrolase 57 family.</text>
</comment>
<feature type="binding site" evidence="4">
    <location>
        <position position="275"/>
    </location>
    <ligand>
        <name>substrate</name>
    </ligand>
</feature>
<dbReference type="InterPro" id="IPR037090">
    <property type="entry name" value="57_glycoside_trans_central"/>
</dbReference>
<evidence type="ECO:0008006" key="10">
    <source>
        <dbReference type="Google" id="ProtNLM"/>
    </source>
</evidence>
<feature type="active site" description="Proton donor" evidence="3">
    <location>
        <position position="367"/>
    </location>
</feature>